<keyword evidence="1" id="KW-0812">Transmembrane</keyword>
<dbReference type="GeneID" id="47721684"/>
<feature type="transmembrane region" description="Helical" evidence="1">
    <location>
        <begin position="95"/>
        <end position="114"/>
    </location>
</feature>
<name>A0A2H1E5S3_9FLAO</name>
<dbReference type="RefSeq" id="WP_100210480.1">
    <property type="nucleotide sequence ID" value="NZ_CP138495.1"/>
</dbReference>
<proteinExistence type="predicted"/>
<dbReference type="AlphaFoldDB" id="A0A2H1E5S3"/>
<gene>
    <name evidence="2" type="ORF">MARIT_0074</name>
</gene>
<keyword evidence="1" id="KW-1133">Transmembrane helix</keyword>
<evidence type="ECO:0000313" key="2">
    <source>
        <dbReference type="EMBL" id="SFZ79995.1"/>
    </source>
</evidence>
<sequence>MNEKQIIKGNYQVGETTEKDVEITYDNDSGKEENNIKLLKFLNSPWQLVKNGAKYGVNGAKRFFTVLFLFGACNTFLFFYATIRLFSSGFTFTKLLYTLLVLVIGITLTAFATYRTYQYVIIDTVRVIYENLASLLKKLTDLLVDKAAAISGGKVNLSAQQLSKAVDMGTLVHETYSGLPRFLRKGIVLIFSKIPLVGMLADLKDDITAGNKATASTKLYNKMDGFITESVFSNNNTKWVWWLLPLNIIGLFLLVKFTIG</sequence>
<keyword evidence="1" id="KW-0472">Membrane</keyword>
<evidence type="ECO:0000256" key="1">
    <source>
        <dbReference type="SAM" id="Phobius"/>
    </source>
</evidence>
<dbReference type="Proteomes" id="UP000231564">
    <property type="component" value="Chromosome MARIT"/>
</dbReference>
<dbReference type="KEGG" id="tmar:MARIT_0074"/>
<accession>A0A2H1E5S3</accession>
<protein>
    <submittedName>
        <fullName evidence="2">Uncharacterized protein</fullName>
    </submittedName>
</protein>
<reference evidence="2 3" key="1">
    <citation type="submission" date="2016-11" db="EMBL/GenBank/DDBJ databases">
        <authorList>
            <person name="Jaros S."/>
            <person name="Januszkiewicz K."/>
            <person name="Wedrychowicz H."/>
        </authorList>
    </citation>
    <scope>NUCLEOTIDE SEQUENCE [LARGE SCALE GENOMIC DNA]</scope>
    <source>
        <strain evidence="2">NCIMB 2154T</strain>
    </source>
</reference>
<evidence type="ECO:0000313" key="3">
    <source>
        <dbReference type="Proteomes" id="UP000231564"/>
    </source>
</evidence>
<feature type="transmembrane region" description="Helical" evidence="1">
    <location>
        <begin position="239"/>
        <end position="259"/>
    </location>
</feature>
<dbReference type="OrthoDB" id="1426172at2"/>
<keyword evidence="3" id="KW-1185">Reference proteome</keyword>
<dbReference type="EMBL" id="LT634361">
    <property type="protein sequence ID" value="SFZ79995.1"/>
    <property type="molecule type" value="Genomic_DNA"/>
</dbReference>
<feature type="transmembrane region" description="Helical" evidence="1">
    <location>
        <begin position="63"/>
        <end position="83"/>
    </location>
</feature>
<organism evidence="2 3">
    <name type="scientific">Tenacibaculum maritimum NCIMB 2154</name>
    <dbReference type="NCBI Taxonomy" id="1349785"/>
    <lineage>
        <taxon>Bacteria</taxon>
        <taxon>Pseudomonadati</taxon>
        <taxon>Bacteroidota</taxon>
        <taxon>Flavobacteriia</taxon>
        <taxon>Flavobacteriales</taxon>
        <taxon>Flavobacteriaceae</taxon>
        <taxon>Tenacibaculum</taxon>
    </lineage>
</organism>